<keyword evidence="2" id="KW-1185">Reference proteome</keyword>
<dbReference type="EMBL" id="JAGFNK010000292">
    <property type="protein sequence ID" value="KAI9453761.1"/>
    <property type="molecule type" value="Genomic_DNA"/>
</dbReference>
<gene>
    <name evidence="1" type="ORF">F5148DRAFT_458139</name>
</gene>
<evidence type="ECO:0000313" key="2">
    <source>
        <dbReference type="Proteomes" id="UP001207468"/>
    </source>
</evidence>
<organism evidence="1 2">
    <name type="scientific">Russula earlei</name>
    <dbReference type="NCBI Taxonomy" id="71964"/>
    <lineage>
        <taxon>Eukaryota</taxon>
        <taxon>Fungi</taxon>
        <taxon>Dikarya</taxon>
        <taxon>Basidiomycota</taxon>
        <taxon>Agaricomycotina</taxon>
        <taxon>Agaricomycetes</taxon>
        <taxon>Russulales</taxon>
        <taxon>Russulaceae</taxon>
        <taxon>Russula</taxon>
    </lineage>
</organism>
<evidence type="ECO:0000313" key="1">
    <source>
        <dbReference type="EMBL" id="KAI9453761.1"/>
    </source>
</evidence>
<proteinExistence type="predicted"/>
<sequence>MERHGNVFLGWRVPCLGLTIVGKLNISWSSYESDMGYEAHMIIYLDLWRIVSLTPGLSCISSACERNDRKRLCAAFSGALVLLRRIDDDASRFIEHGHPRFPYISISPRFDATGESQFRILRRHPDTQE</sequence>
<comment type="caution">
    <text evidence="1">The sequence shown here is derived from an EMBL/GenBank/DDBJ whole genome shotgun (WGS) entry which is preliminary data.</text>
</comment>
<name>A0ACC0TZ52_9AGAM</name>
<reference evidence="1" key="1">
    <citation type="submission" date="2021-03" db="EMBL/GenBank/DDBJ databases">
        <title>Evolutionary priming and transition to the ectomycorrhizal habit in an iconic lineage of mushroom-forming fungi: is preadaptation a requirement?</title>
        <authorList>
            <consortium name="DOE Joint Genome Institute"/>
            <person name="Looney B.P."/>
            <person name="Miyauchi S."/>
            <person name="Morin E."/>
            <person name="Drula E."/>
            <person name="Courty P.E."/>
            <person name="Chicoki N."/>
            <person name="Fauchery L."/>
            <person name="Kohler A."/>
            <person name="Kuo A."/>
            <person name="LaButti K."/>
            <person name="Pangilinan J."/>
            <person name="Lipzen A."/>
            <person name="Riley R."/>
            <person name="Andreopoulos W."/>
            <person name="He G."/>
            <person name="Johnson J."/>
            <person name="Barry K.W."/>
            <person name="Grigoriev I.V."/>
            <person name="Nagy L."/>
            <person name="Hibbett D."/>
            <person name="Henrissat B."/>
            <person name="Matheny P.B."/>
            <person name="Labbe J."/>
            <person name="Martin A.F."/>
        </authorList>
    </citation>
    <scope>NUCLEOTIDE SEQUENCE</scope>
    <source>
        <strain evidence="1">BPL698</strain>
    </source>
</reference>
<accession>A0ACC0TZ52</accession>
<dbReference type="Proteomes" id="UP001207468">
    <property type="component" value="Unassembled WGS sequence"/>
</dbReference>
<protein>
    <submittedName>
        <fullName evidence="1">Uncharacterized protein</fullName>
    </submittedName>
</protein>